<evidence type="ECO:0000313" key="1">
    <source>
        <dbReference type="EMBL" id="EMR12339.1"/>
    </source>
</evidence>
<comment type="caution">
    <text evidence="1">The sequence shown here is derived from an EMBL/GenBank/DDBJ whole genome shotgun (WGS) entry which is preliminary data.</text>
</comment>
<organism evidence="1 2">
    <name type="scientific">Methylophaga lonarensis MPL</name>
    <dbReference type="NCBI Taxonomy" id="1286106"/>
    <lineage>
        <taxon>Bacteria</taxon>
        <taxon>Pseudomonadati</taxon>
        <taxon>Pseudomonadota</taxon>
        <taxon>Gammaproteobacteria</taxon>
        <taxon>Thiotrichales</taxon>
        <taxon>Piscirickettsiaceae</taxon>
        <taxon>Methylophaga</taxon>
    </lineage>
</organism>
<keyword evidence="2" id="KW-1185">Reference proteome</keyword>
<dbReference type="EMBL" id="APHR01000059">
    <property type="protein sequence ID" value="EMR12339.1"/>
    <property type="molecule type" value="Genomic_DNA"/>
</dbReference>
<dbReference type="PATRIC" id="fig|1286106.3.peg.2186"/>
<dbReference type="CDD" id="cd02440">
    <property type="entry name" value="AdoMet_MTases"/>
    <property type="match status" value="1"/>
</dbReference>
<dbReference type="GO" id="GO:0032259">
    <property type="term" value="P:methylation"/>
    <property type="evidence" value="ECO:0007669"/>
    <property type="project" value="UniProtKB-KW"/>
</dbReference>
<dbReference type="SUPFAM" id="SSF53335">
    <property type="entry name" value="S-adenosyl-L-methionine-dependent methyltransferases"/>
    <property type="match status" value="1"/>
</dbReference>
<reference evidence="1 2" key="1">
    <citation type="journal article" date="2013" name="Genome Announc.">
        <title>Draft Genome Sequence of Methylophaga lonarensis MPLT, a Haloalkaliphilic (Non-Methane-Utilizing) Methylotroph.</title>
        <authorList>
            <person name="Shetty S.A."/>
            <person name="Marathe N.P."/>
            <person name="Munot H."/>
            <person name="Antony C.P."/>
            <person name="Dhotre D.P."/>
            <person name="Murrell J.C."/>
            <person name="Shouche Y.S."/>
        </authorList>
    </citation>
    <scope>NUCLEOTIDE SEQUENCE [LARGE SCALE GENOMIC DNA]</scope>
    <source>
        <strain evidence="1 2">MPL</strain>
    </source>
</reference>
<sequence>MSCRLCQSPVADFASSRGKRYQQCSVCLSVMMHPLDLPDAESEKALYLTHQNDVNDLRYQAYLSPAINAVLRDYDNTAAGLDFGAGPGPVVQHVLSGHGFQLSLYDPIFHPDVSVLDRDYDFIICTEVMEHFHDPNQAFKQLRKLLKPCGKLYCMTSLFDPNIDFMKWHYKNDPTHVFFYHQNALDYIAEQHGFSAVTVDERLICFSG</sequence>
<dbReference type="AlphaFoldDB" id="M7PPG3"/>
<name>M7PPG3_9GAMM</name>
<dbReference type="Proteomes" id="UP000012019">
    <property type="component" value="Unassembled WGS sequence"/>
</dbReference>
<dbReference type="eggNOG" id="COG2227">
    <property type="taxonomic scope" value="Bacteria"/>
</dbReference>
<keyword evidence="1" id="KW-0489">Methyltransferase</keyword>
<dbReference type="Pfam" id="PF13489">
    <property type="entry name" value="Methyltransf_23"/>
    <property type="match status" value="1"/>
</dbReference>
<dbReference type="InterPro" id="IPR029063">
    <property type="entry name" value="SAM-dependent_MTases_sf"/>
</dbReference>
<dbReference type="GO" id="GO:0008168">
    <property type="term" value="F:methyltransferase activity"/>
    <property type="evidence" value="ECO:0007669"/>
    <property type="project" value="UniProtKB-KW"/>
</dbReference>
<keyword evidence="1" id="KW-0808">Transferase</keyword>
<gene>
    <name evidence="1" type="ORF">MPL1_10923</name>
</gene>
<dbReference type="RefSeq" id="WP_009727145.1">
    <property type="nucleotide sequence ID" value="NZ_APHR01000059.1"/>
</dbReference>
<accession>M7PPG3</accession>
<protein>
    <submittedName>
        <fullName evidence="1">Methyltransferase</fullName>
    </submittedName>
</protein>
<dbReference type="STRING" id="1286106.MPL1_10923"/>
<proteinExistence type="predicted"/>
<evidence type="ECO:0000313" key="2">
    <source>
        <dbReference type="Proteomes" id="UP000012019"/>
    </source>
</evidence>
<dbReference type="Gene3D" id="3.40.50.150">
    <property type="entry name" value="Vaccinia Virus protein VP39"/>
    <property type="match status" value="1"/>
</dbReference>